<comment type="caution">
    <text evidence="6">The sequence shown here is derived from an EMBL/GenBank/DDBJ whole genome shotgun (WGS) entry which is preliminary data.</text>
</comment>
<organism evidence="6">
    <name type="scientific">Schlesneria paludicola</name>
    <dbReference type="NCBI Taxonomy" id="360056"/>
    <lineage>
        <taxon>Bacteria</taxon>
        <taxon>Pseudomonadati</taxon>
        <taxon>Planctomycetota</taxon>
        <taxon>Planctomycetia</taxon>
        <taxon>Planctomycetales</taxon>
        <taxon>Planctomycetaceae</taxon>
        <taxon>Schlesneria</taxon>
    </lineage>
</organism>
<reference evidence="6" key="1">
    <citation type="journal article" date="2020" name="mSystems">
        <title>Genome- and Community-Level Interaction Insights into Carbon Utilization and Element Cycling Functions of Hydrothermarchaeota in Hydrothermal Sediment.</title>
        <authorList>
            <person name="Zhou Z."/>
            <person name="Liu Y."/>
            <person name="Xu W."/>
            <person name="Pan J."/>
            <person name="Luo Z.H."/>
            <person name="Li M."/>
        </authorList>
    </citation>
    <scope>NUCLEOTIDE SEQUENCE [LARGE SCALE GENOMIC DNA]</scope>
    <source>
        <strain evidence="6">SpSt-339</strain>
    </source>
</reference>
<evidence type="ECO:0000256" key="4">
    <source>
        <dbReference type="HAMAP-Rule" id="MF_01930"/>
    </source>
</evidence>
<sequence length="229" mass="24472">MNAMPLSPPAAPLGRPIRLVVLISGGGTTLANLVETIRRGELDAEIPLVIASRPDCGGIAKAEAAGIPCEVITRATTGSREAFSQAIFDRCRAAQTDLVVCGGFLALLSIPADFQHRVMNIHPALLPAFCGKGMHGRHVHEAVLARGCKLSGCTVHFLDDQYDHGPIILQRPVPVMDGDTPETLAARVFAAECRAYPEAIRLYAEGLLRVSGEWVTILPEPDARQIPEA</sequence>
<dbReference type="InterPro" id="IPR036477">
    <property type="entry name" value="Formyl_transf_N_sf"/>
</dbReference>
<keyword evidence="2 4" id="KW-0808">Transferase</keyword>
<dbReference type="InterPro" id="IPR002376">
    <property type="entry name" value="Formyl_transf_N"/>
</dbReference>
<comment type="catalytic activity">
    <reaction evidence="4">
        <text>N(1)-(5-phospho-beta-D-ribosyl)glycinamide + (6R)-10-formyltetrahydrofolate = N(2)-formyl-N(1)-(5-phospho-beta-D-ribosyl)glycinamide + (6S)-5,6,7,8-tetrahydrofolate + H(+)</text>
        <dbReference type="Rhea" id="RHEA:15053"/>
        <dbReference type="ChEBI" id="CHEBI:15378"/>
        <dbReference type="ChEBI" id="CHEBI:57453"/>
        <dbReference type="ChEBI" id="CHEBI:143788"/>
        <dbReference type="ChEBI" id="CHEBI:147286"/>
        <dbReference type="ChEBI" id="CHEBI:195366"/>
        <dbReference type="EC" id="2.1.2.2"/>
    </reaction>
</comment>
<dbReference type="EMBL" id="DSOK01000388">
    <property type="protein sequence ID" value="HEN16590.1"/>
    <property type="molecule type" value="Genomic_DNA"/>
</dbReference>
<dbReference type="UniPathway" id="UPA00074">
    <property type="reaction ID" value="UER00126"/>
</dbReference>
<keyword evidence="3 4" id="KW-0658">Purine biosynthesis</keyword>
<dbReference type="PANTHER" id="PTHR43369">
    <property type="entry name" value="PHOSPHORIBOSYLGLYCINAMIDE FORMYLTRANSFERASE"/>
    <property type="match status" value="1"/>
</dbReference>
<accession>A0A7C2NYD7</accession>
<evidence type="ECO:0000256" key="1">
    <source>
        <dbReference type="ARBA" id="ARBA00005054"/>
    </source>
</evidence>
<dbReference type="PANTHER" id="PTHR43369:SF2">
    <property type="entry name" value="PHOSPHORIBOSYLGLYCINAMIDE FORMYLTRANSFERASE"/>
    <property type="match status" value="1"/>
</dbReference>
<evidence type="ECO:0000259" key="5">
    <source>
        <dbReference type="Pfam" id="PF00551"/>
    </source>
</evidence>
<dbReference type="Pfam" id="PF00551">
    <property type="entry name" value="Formyl_trans_N"/>
    <property type="match status" value="1"/>
</dbReference>
<dbReference type="NCBIfam" id="TIGR00639">
    <property type="entry name" value="PurN"/>
    <property type="match status" value="1"/>
</dbReference>
<dbReference type="SUPFAM" id="SSF53328">
    <property type="entry name" value="Formyltransferase"/>
    <property type="match status" value="1"/>
</dbReference>
<dbReference type="GO" id="GO:0005829">
    <property type="term" value="C:cytosol"/>
    <property type="evidence" value="ECO:0007669"/>
    <property type="project" value="TreeGrafter"/>
</dbReference>
<dbReference type="HAMAP" id="MF_01930">
    <property type="entry name" value="PurN"/>
    <property type="match status" value="1"/>
</dbReference>
<dbReference type="AlphaFoldDB" id="A0A7C2NYD7"/>
<name>A0A7C2NYD7_9PLAN</name>
<comment type="caution">
    <text evidence="4">Lacks conserved residue(s) required for the propagation of feature annotation.</text>
</comment>
<feature type="binding site" evidence="4">
    <location>
        <position position="80"/>
    </location>
    <ligand>
        <name>(6R)-10-formyltetrahydrofolate</name>
        <dbReference type="ChEBI" id="CHEBI:195366"/>
    </ligand>
</feature>
<dbReference type="GO" id="GO:0006189">
    <property type="term" value="P:'de novo' IMP biosynthetic process"/>
    <property type="evidence" value="ECO:0007669"/>
    <property type="project" value="UniProtKB-UniRule"/>
</dbReference>
<feature type="active site" description="Proton donor" evidence="4">
    <location>
        <position position="122"/>
    </location>
</feature>
<comment type="similarity">
    <text evidence="4">Belongs to the GART family.</text>
</comment>
<comment type="pathway">
    <text evidence="1 4">Purine metabolism; IMP biosynthesis via de novo pathway; N(2)-formyl-N(1)-(5-phospho-D-ribosyl)glycinamide from N(1)-(5-phospho-D-ribosyl)glycinamide (10-formyl THF route): step 1/1.</text>
</comment>
<dbReference type="GO" id="GO:0004644">
    <property type="term" value="F:phosphoribosylglycinamide formyltransferase activity"/>
    <property type="evidence" value="ECO:0007669"/>
    <property type="project" value="UniProtKB-UniRule"/>
</dbReference>
<comment type="function">
    <text evidence="4">Catalyzes the transfer of a formyl group from 10-formyltetrahydrofolate to 5-phospho-ribosyl-glycinamide (GAR), producing 5-phospho-ribosyl-N-formylglycinamide (FGAR) and tetrahydrofolate.</text>
</comment>
<dbReference type="Gene3D" id="3.40.50.170">
    <property type="entry name" value="Formyl transferase, N-terminal domain"/>
    <property type="match status" value="1"/>
</dbReference>
<feature type="domain" description="Formyl transferase N-terminal" evidence="5">
    <location>
        <begin position="18"/>
        <end position="200"/>
    </location>
</feature>
<dbReference type="EC" id="2.1.2.2" evidence="4"/>
<feature type="site" description="Raises pKa of active site His" evidence="4">
    <location>
        <position position="163"/>
    </location>
</feature>
<gene>
    <name evidence="4" type="primary">purN</name>
    <name evidence="6" type="ORF">ENQ76_14105</name>
</gene>
<feature type="binding site" evidence="4">
    <location>
        <position position="120"/>
    </location>
    <ligand>
        <name>(6R)-10-formyltetrahydrofolate</name>
        <dbReference type="ChEBI" id="CHEBI:195366"/>
    </ligand>
</feature>
<evidence type="ECO:0000256" key="3">
    <source>
        <dbReference type="ARBA" id="ARBA00022755"/>
    </source>
</evidence>
<dbReference type="InterPro" id="IPR004607">
    <property type="entry name" value="GART"/>
</dbReference>
<proteinExistence type="inferred from homology"/>
<protein>
    <recommendedName>
        <fullName evidence="4">Phosphoribosylglycinamide formyltransferase</fullName>
        <ecNumber evidence="4">2.1.2.2</ecNumber>
    </recommendedName>
    <alternativeName>
        <fullName evidence="4">5'-phosphoribosylglycinamide transformylase</fullName>
    </alternativeName>
    <alternativeName>
        <fullName evidence="4">GAR transformylase</fullName>
        <shortName evidence="4">GART</shortName>
    </alternativeName>
</protein>
<evidence type="ECO:0000313" key="6">
    <source>
        <dbReference type="EMBL" id="HEN16590.1"/>
    </source>
</evidence>
<evidence type="ECO:0000256" key="2">
    <source>
        <dbReference type="ARBA" id="ARBA00022679"/>
    </source>
</evidence>
<dbReference type="CDD" id="cd08645">
    <property type="entry name" value="FMT_core_GART"/>
    <property type="match status" value="1"/>
</dbReference>